<organism evidence="3 4">
    <name type="scientific">Nitratireductor aestuarii</name>
    <dbReference type="NCBI Taxonomy" id="1735103"/>
    <lineage>
        <taxon>Bacteria</taxon>
        <taxon>Pseudomonadati</taxon>
        <taxon>Pseudomonadota</taxon>
        <taxon>Alphaproteobacteria</taxon>
        <taxon>Hyphomicrobiales</taxon>
        <taxon>Phyllobacteriaceae</taxon>
        <taxon>Nitratireductor</taxon>
    </lineage>
</organism>
<comment type="caution">
    <text evidence="3">The sequence shown here is derived from an EMBL/GenBank/DDBJ whole genome shotgun (WGS) entry which is preliminary data.</text>
</comment>
<gene>
    <name evidence="3" type="ORF">GCM10011385_33690</name>
</gene>
<dbReference type="PANTHER" id="PTHR34075:SF5">
    <property type="entry name" value="BLR3430 PROTEIN"/>
    <property type="match status" value="1"/>
</dbReference>
<dbReference type="Proteomes" id="UP000636264">
    <property type="component" value="Unassembled WGS sequence"/>
</dbReference>
<dbReference type="EMBL" id="BMIF01000012">
    <property type="protein sequence ID" value="GGA76871.1"/>
    <property type="molecule type" value="Genomic_DNA"/>
</dbReference>
<dbReference type="SUPFAM" id="SSF50249">
    <property type="entry name" value="Nucleic acid-binding proteins"/>
    <property type="match status" value="1"/>
</dbReference>
<evidence type="ECO:0000313" key="4">
    <source>
        <dbReference type="Proteomes" id="UP000636264"/>
    </source>
</evidence>
<proteinExistence type="predicted"/>
<accession>A0A916RYD3</accession>
<dbReference type="InterPro" id="IPR052513">
    <property type="entry name" value="Thioester_dehydratase-like"/>
</dbReference>
<reference evidence="3" key="2">
    <citation type="submission" date="2020-09" db="EMBL/GenBank/DDBJ databases">
        <authorList>
            <person name="Sun Q."/>
            <person name="Zhou Y."/>
        </authorList>
    </citation>
    <scope>NUCLEOTIDE SEQUENCE</scope>
    <source>
        <strain evidence="3">CGMCC 1.15320</strain>
    </source>
</reference>
<dbReference type="Pfam" id="PF12172">
    <property type="entry name" value="zf-ChsH2"/>
    <property type="match status" value="1"/>
</dbReference>
<feature type="domain" description="ChsH2 rubredoxin-like zinc ribbon" evidence="2">
    <location>
        <begin position="13"/>
        <end position="46"/>
    </location>
</feature>
<reference evidence="3" key="1">
    <citation type="journal article" date="2014" name="Int. J. Syst. Evol. Microbiol.">
        <title>Complete genome sequence of Corynebacterium casei LMG S-19264T (=DSM 44701T), isolated from a smear-ripened cheese.</title>
        <authorList>
            <consortium name="US DOE Joint Genome Institute (JGI-PGF)"/>
            <person name="Walter F."/>
            <person name="Albersmeier A."/>
            <person name="Kalinowski J."/>
            <person name="Ruckert C."/>
        </authorList>
    </citation>
    <scope>NUCLEOTIDE SEQUENCE</scope>
    <source>
        <strain evidence="3">CGMCC 1.15320</strain>
    </source>
</reference>
<dbReference type="InterPro" id="IPR022002">
    <property type="entry name" value="ChsH2_Znr"/>
</dbReference>
<evidence type="ECO:0008006" key="5">
    <source>
        <dbReference type="Google" id="ProtNLM"/>
    </source>
</evidence>
<dbReference type="InterPro" id="IPR012340">
    <property type="entry name" value="NA-bd_OB-fold"/>
</dbReference>
<dbReference type="Pfam" id="PF01796">
    <property type="entry name" value="OB_ChsH2_C"/>
    <property type="match status" value="1"/>
</dbReference>
<dbReference type="PANTHER" id="PTHR34075">
    <property type="entry name" value="BLR3430 PROTEIN"/>
    <property type="match status" value="1"/>
</dbReference>
<dbReference type="Gene3D" id="6.10.30.10">
    <property type="match status" value="1"/>
</dbReference>
<feature type="domain" description="ChsH2 C-terminal OB-fold" evidence="1">
    <location>
        <begin position="50"/>
        <end position="115"/>
    </location>
</feature>
<dbReference type="RefSeq" id="WP_188722265.1">
    <property type="nucleotide sequence ID" value="NZ_BMIF01000012.1"/>
</dbReference>
<name>A0A916RYD3_9HYPH</name>
<sequence length="128" mass="14742">MSDEATQVDAFWWKGVEEERLLFQTCDACDAVNFYPRIRCVKCMSPRLSWRESTKQGTVYACTFIHRAPTADLAGEAPYFVVLADMDDRFRFMARLRKGPQQDISVGSRLTVVFEETKDKKIPCFEAV</sequence>
<keyword evidence="4" id="KW-1185">Reference proteome</keyword>
<evidence type="ECO:0000313" key="3">
    <source>
        <dbReference type="EMBL" id="GGA76871.1"/>
    </source>
</evidence>
<evidence type="ECO:0000259" key="1">
    <source>
        <dbReference type="Pfam" id="PF01796"/>
    </source>
</evidence>
<protein>
    <recommendedName>
        <fullName evidence="5">DNA-binding protein</fullName>
    </recommendedName>
</protein>
<dbReference type="InterPro" id="IPR002878">
    <property type="entry name" value="ChsH2_C"/>
</dbReference>
<evidence type="ECO:0000259" key="2">
    <source>
        <dbReference type="Pfam" id="PF12172"/>
    </source>
</evidence>
<dbReference type="AlphaFoldDB" id="A0A916RYD3"/>